<dbReference type="PANTHER" id="PTHR10073">
    <property type="entry name" value="DNA MISMATCH REPAIR PROTEIN MLH, PMS, MUTL"/>
    <property type="match status" value="1"/>
</dbReference>
<dbReference type="Pfam" id="PF08676">
    <property type="entry name" value="MutL_C"/>
    <property type="match status" value="1"/>
</dbReference>
<dbReference type="GO" id="GO:0140664">
    <property type="term" value="F:ATP-dependent DNA damage sensor activity"/>
    <property type="evidence" value="ECO:0007669"/>
    <property type="project" value="InterPro"/>
</dbReference>
<dbReference type="CDD" id="cd03484">
    <property type="entry name" value="MutL_Trans_hPMS_2_like"/>
    <property type="match status" value="1"/>
</dbReference>
<dbReference type="InterPro" id="IPR013507">
    <property type="entry name" value="DNA_mismatch_S5_2-like"/>
</dbReference>
<evidence type="ECO:0000259" key="4">
    <source>
        <dbReference type="SMART" id="SM00853"/>
    </source>
</evidence>
<evidence type="ECO:0008006" key="7">
    <source>
        <dbReference type="Google" id="ProtNLM"/>
    </source>
</evidence>
<dbReference type="InterPro" id="IPR036890">
    <property type="entry name" value="HATPase_C_sf"/>
</dbReference>
<keyword evidence="2" id="KW-0227">DNA damage</keyword>
<evidence type="ECO:0000256" key="3">
    <source>
        <dbReference type="SAM" id="MobiDB-lite"/>
    </source>
</evidence>
<dbReference type="InterPro" id="IPR014721">
    <property type="entry name" value="Ribsml_uS5_D2-typ_fold_subgr"/>
</dbReference>
<dbReference type="GO" id="GO:0032389">
    <property type="term" value="C:MutLalpha complex"/>
    <property type="evidence" value="ECO:0007669"/>
    <property type="project" value="TreeGrafter"/>
</dbReference>
<dbReference type="AlphaFoldDB" id="A0A1B6H811"/>
<organism evidence="6">
    <name type="scientific">Homalodisca liturata</name>
    <dbReference type="NCBI Taxonomy" id="320908"/>
    <lineage>
        <taxon>Eukaryota</taxon>
        <taxon>Metazoa</taxon>
        <taxon>Ecdysozoa</taxon>
        <taxon>Arthropoda</taxon>
        <taxon>Hexapoda</taxon>
        <taxon>Insecta</taxon>
        <taxon>Pterygota</taxon>
        <taxon>Neoptera</taxon>
        <taxon>Paraneoptera</taxon>
        <taxon>Hemiptera</taxon>
        <taxon>Auchenorrhyncha</taxon>
        <taxon>Membracoidea</taxon>
        <taxon>Cicadellidae</taxon>
        <taxon>Cicadellinae</taxon>
        <taxon>Proconiini</taxon>
        <taxon>Homalodisca</taxon>
    </lineage>
</organism>
<dbReference type="Pfam" id="PF01119">
    <property type="entry name" value="DNA_mis_repair"/>
    <property type="match status" value="1"/>
</dbReference>
<dbReference type="EMBL" id="GECU01036904">
    <property type="protein sequence ID" value="JAS70802.1"/>
    <property type="molecule type" value="Transcribed_RNA"/>
</dbReference>
<reference evidence="6" key="1">
    <citation type="submission" date="2015-11" db="EMBL/GenBank/DDBJ databases">
        <title>De novo transcriptome assembly of four potential Pierce s Disease insect vectors from Arizona vineyards.</title>
        <authorList>
            <person name="Tassone E.E."/>
        </authorList>
    </citation>
    <scope>NUCLEOTIDE SEQUENCE</scope>
</reference>
<evidence type="ECO:0000256" key="2">
    <source>
        <dbReference type="ARBA" id="ARBA00022763"/>
    </source>
</evidence>
<dbReference type="FunFam" id="3.30.230.10:FF:000032">
    <property type="entry name" value="mismatch repair endonuclease PMS2 isoform X2"/>
    <property type="match status" value="1"/>
</dbReference>
<feature type="non-terminal residue" evidence="6">
    <location>
        <position position="726"/>
    </location>
</feature>
<accession>A0A1B6H811</accession>
<dbReference type="SMART" id="SM01340">
    <property type="entry name" value="DNA_mis_repair"/>
    <property type="match status" value="1"/>
</dbReference>
<dbReference type="SUPFAM" id="SSF118116">
    <property type="entry name" value="DNA mismatch repair protein MutL"/>
    <property type="match status" value="1"/>
</dbReference>
<feature type="domain" description="DNA mismatch repair protein S5" evidence="5">
    <location>
        <begin position="108"/>
        <end position="245"/>
    </location>
</feature>
<gene>
    <name evidence="6" type="ORF">g.3857</name>
</gene>
<feature type="compositionally biased region" description="Polar residues" evidence="3">
    <location>
        <begin position="375"/>
        <end position="393"/>
    </location>
</feature>
<dbReference type="GO" id="GO:0005524">
    <property type="term" value="F:ATP binding"/>
    <property type="evidence" value="ECO:0007669"/>
    <property type="project" value="InterPro"/>
</dbReference>
<feature type="compositionally biased region" description="Polar residues" evidence="3">
    <location>
        <begin position="456"/>
        <end position="468"/>
    </location>
</feature>
<dbReference type="SMART" id="SM00853">
    <property type="entry name" value="MutL_C"/>
    <property type="match status" value="1"/>
</dbReference>
<feature type="compositionally biased region" description="Polar residues" evidence="3">
    <location>
        <begin position="252"/>
        <end position="263"/>
    </location>
</feature>
<proteinExistence type="inferred from homology"/>
<dbReference type="InterPro" id="IPR038973">
    <property type="entry name" value="MutL/Mlh/Pms-like"/>
</dbReference>
<dbReference type="GO" id="GO:0006298">
    <property type="term" value="P:mismatch repair"/>
    <property type="evidence" value="ECO:0007669"/>
    <property type="project" value="InterPro"/>
</dbReference>
<dbReference type="Gene3D" id="3.30.565.10">
    <property type="entry name" value="Histidine kinase-like ATPase, C-terminal domain"/>
    <property type="match status" value="1"/>
</dbReference>
<sequence>LIVTTRHVSSDCGSRLVFDHNGIITTCAPVARQVGTTVTLENIFSTLPVRQKEFHRNLKREFVKMTQLLYAYCLVSTGVKITCTNQTKKGGRMTVAATQGCNSVRDNIACVFGMKQLASLLEMKTVLPTSEMLEQLSLKDVDLSQSVFEMEGFISSCAHGQGRSTNDRQFYYVNSRPCEPTKVTKAVNEVFHQYNMHQQPFVFLNVRSARDSVDVNVTPDKRQVFLEHEKLLIATVKASLQSLYENIPSTYNVNNLPSPTSKPNVLPSPTCKTSPAAMLSQWRHNTAAKRPASEQASPKLPKQVKLDSVFTKKEKSAGLLNGFSTISNSTLNEDSDPKVTFEHNQVQSRNHEFSDHVEQISPTKHFNIVEHSVSEKGNINSTENSVSMKNSSRNEPENDIGMVSCKYNSKSPLVKNEIEHDSQSSQHSSSSELSILTSQSSEHEKSNYLTPVNIPYPTQSSVSNSSEISLKEDPRSDIIHASPISKVVSETKIATDSSNQFLSSNKPRLFCEDPDVKRAELDVTVSAQNNVDSEDFNRNRSSVEVSLTMEDLRKRVKQLCDEEDAKEDSTVKFRAVIDPSRNKQAEEELSREISKDMFLKMEVVGQFNLGFIIAKLHSDLFIIDQHATDEKYNFETLQRTTTISNQKLVVPQQLELTAVNESILIDSIDVFKTNGFEFKIDENAPTTKKVKLTSIPMSKNWTFGKDDIDELLFMLQDSPNTLCRPS</sequence>
<dbReference type="Gene3D" id="3.30.1370.100">
    <property type="entry name" value="MutL, C-terminal domain, regulatory subdomain"/>
    <property type="match status" value="1"/>
</dbReference>
<feature type="region of interest" description="Disordered" evidence="3">
    <location>
        <begin position="252"/>
        <end position="274"/>
    </location>
</feature>
<dbReference type="InterPro" id="IPR042120">
    <property type="entry name" value="MutL_C_dimsub"/>
</dbReference>
<comment type="similarity">
    <text evidence="1">Belongs to the DNA mismatch repair MutL/HexB family.</text>
</comment>
<dbReference type="InterPro" id="IPR042121">
    <property type="entry name" value="MutL_C_regsub"/>
</dbReference>
<dbReference type="Gene3D" id="3.30.1540.20">
    <property type="entry name" value="MutL, C-terminal domain, dimerisation subdomain"/>
    <property type="match status" value="1"/>
</dbReference>
<dbReference type="InterPro" id="IPR014790">
    <property type="entry name" value="MutL_C"/>
</dbReference>
<evidence type="ECO:0000259" key="5">
    <source>
        <dbReference type="SMART" id="SM01340"/>
    </source>
</evidence>
<feature type="non-terminal residue" evidence="6">
    <location>
        <position position="1"/>
    </location>
</feature>
<feature type="domain" description="MutL C-terminal dimerisation" evidence="4">
    <location>
        <begin position="603"/>
        <end position="723"/>
    </location>
</feature>
<evidence type="ECO:0000313" key="6">
    <source>
        <dbReference type="EMBL" id="JAS70802.1"/>
    </source>
</evidence>
<dbReference type="SUPFAM" id="SSF54211">
    <property type="entry name" value="Ribosomal protein S5 domain 2-like"/>
    <property type="match status" value="1"/>
</dbReference>
<dbReference type="PANTHER" id="PTHR10073:SF52">
    <property type="entry name" value="MISMATCH REPAIR ENDONUCLEASE PMS2"/>
    <property type="match status" value="1"/>
</dbReference>
<feature type="region of interest" description="Disordered" evidence="3">
    <location>
        <begin position="373"/>
        <end position="404"/>
    </location>
</feature>
<evidence type="ECO:0000256" key="1">
    <source>
        <dbReference type="ARBA" id="ARBA00006082"/>
    </source>
</evidence>
<dbReference type="GO" id="GO:0030983">
    <property type="term" value="F:mismatched DNA binding"/>
    <property type="evidence" value="ECO:0007669"/>
    <property type="project" value="InterPro"/>
</dbReference>
<protein>
    <recommendedName>
        <fullName evidence="7">DNA mismatch repair protein S5 domain-containing protein</fullName>
    </recommendedName>
</protein>
<dbReference type="InterPro" id="IPR020568">
    <property type="entry name" value="Ribosomal_Su5_D2-typ_SF"/>
</dbReference>
<feature type="compositionally biased region" description="Low complexity" evidence="3">
    <location>
        <begin position="423"/>
        <end position="440"/>
    </location>
</feature>
<feature type="region of interest" description="Disordered" evidence="3">
    <location>
        <begin position="417"/>
        <end position="469"/>
    </location>
</feature>
<dbReference type="GO" id="GO:0016887">
    <property type="term" value="F:ATP hydrolysis activity"/>
    <property type="evidence" value="ECO:0007669"/>
    <property type="project" value="InterPro"/>
</dbReference>
<dbReference type="InterPro" id="IPR037198">
    <property type="entry name" value="MutL_C_sf"/>
</dbReference>
<name>A0A1B6H811_9HEMI</name>
<dbReference type="Gene3D" id="3.30.230.10">
    <property type="match status" value="1"/>
</dbReference>
<dbReference type="SUPFAM" id="SSF55874">
    <property type="entry name" value="ATPase domain of HSP90 chaperone/DNA topoisomerase II/histidine kinase"/>
    <property type="match status" value="1"/>
</dbReference>